<dbReference type="GO" id="GO:0009696">
    <property type="term" value="P:salicylic acid metabolic process"/>
    <property type="evidence" value="ECO:0007669"/>
    <property type="project" value="TreeGrafter"/>
</dbReference>
<dbReference type="PANTHER" id="PTHR10992:SF872">
    <property type="entry name" value="METHYLESTERASE 11, CHLOROPLASTIC-RELATED"/>
    <property type="match status" value="1"/>
</dbReference>
<dbReference type="Gene3D" id="3.40.50.1820">
    <property type="entry name" value="alpha/beta hydrolase"/>
    <property type="match status" value="1"/>
</dbReference>
<dbReference type="InterPro" id="IPR045889">
    <property type="entry name" value="MES/HNL"/>
</dbReference>
<name>A0AA95SXF8_9BURK</name>
<dbReference type="KEGG" id="pais:PFX98_04190"/>
<gene>
    <name evidence="2" type="ORF">PFX98_04190</name>
</gene>
<reference evidence="2" key="1">
    <citation type="submission" date="2023-01" db="EMBL/GenBank/DDBJ databases">
        <title>Whole genome sequence of Paucibacter sp. S2-9 isolated from pond sediment.</title>
        <authorList>
            <person name="Jung J.Y."/>
        </authorList>
    </citation>
    <scope>NUCLEOTIDE SEQUENCE</scope>
    <source>
        <strain evidence="2">S2-9</strain>
    </source>
</reference>
<accession>A0AA95SXF8</accession>
<dbReference type="PANTHER" id="PTHR10992">
    <property type="entry name" value="METHYLESTERASE FAMILY MEMBER"/>
    <property type="match status" value="1"/>
</dbReference>
<feature type="domain" description="AB hydrolase-1" evidence="1">
    <location>
        <begin position="5"/>
        <end position="227"/>
    </location>
</feature>
<protein>
    <submittedName>
        <fullName evidence="2">Alpha/beta fold hydrolase</fullName>
    </submittedName>
</protein>
<evidence type="ECO:0000259" key="1">
    <source>
        <dbReference type="Pfam" id="PF12697"/>
    </source>
</evidence>
<evidence type="ECO:0000313" key="3">
    <source>
        <dbReference type="Proteomes" id="UP001177769"/>
    </source>
</evidence>
<dbReference type="AlphaFoldDB" id="A0AA95SXF8"/>
<proteinExistence type="predicted"/>
<dbReference type="GO" id="GO:0080031">
    <property type="term" value="F:methyl salicylate esterase activity"/>
    <property type="evidence" value="ECO:0007669"/>
    <property type="project" value="TreeGrafter"/>
</dbReference>
<dbReference type="GO" id="GO:0080030">
    <property type="term" value="F:methyl indole-3-acetate esterase activity"/>
    <property type="evidence" value="ECO:0007669"/>
    <property type="project" value="TreeGrafter"/>
</dbReference>
<sequence length="235" mass="25529">MSSSIVLVHGAWHGAWCWRRVLAPLWAAGHRVFPVTLTGVGERAHQLSREITLHTHIEDVARVIEAEELDQVLLVGHSYAGMVITGVADRMAARIRRLVYLDAVVPLPGESWSSRHSETTQAERRAAIAAHGHIPAAAPSAFGLQAEDADWVARRQTPQPGGVYDSPLHFDAQRLAALPRSFIDCTAPALATIAIARQRVREQPGWDLHEIATGHDAMISAPDALLAILLKLACA</sequence>
<keyword evidence="2" id="KW-0378">Hydrolase</keyword>
<dbReference type="GO" id="GO:0080032">
    <property type="term" value="F:methyl jasmonate esterase activity"/>
    <property type="evidence" value="ECO:0007669"/>
    <property type="project" value="TreeGrafter"/>
</dbReference>
<dbReference type="EMBL" id="CP116346">
    <property type="protein sequence ID" value="WIT12814.1"/>
    <property type="molecule type" value="Genomic_DNA"/>
</dbReference>
<dbReference type="InterPro" id="IPR029058">
    <property type="entry name" value="AB_hydrolase_fold"/>
</dbReference>
<dbReference type="GO" id="GO:0009694">
    <property type="term" value="P:jasmonic acid metabolic process"/>
    <property type="evidence" value="ECO:0007669"/>
    <property type="project" value="TreeGrafter"/>
</dbReference>
<dbReference type="SUPFAM" id="SSF53474">
    <property type="entry name" value="alpha/beta-Hydrolases"/>
    <property type="match status" value="1"/>
</dbReference>
<organism evidence="2 3">
    <name type="scientific">Paucibacter sediminis</name>
    <dbReference type="NCBI Taxonomy" id="3019553"/>
    <lineage>
        <taxon>Bacteria</taxon>
        <taxon>Pseudomonadati</taxon>
        <taxon>Pseudomonadota</taxon>
        <taxon>Betaproteobacteria</taxon>
        <taxon>Burkholderiales</taxon>
        <taxon>Sphaerotilaceae</taxon>
        <taxon>Roseateles</taxon>
    </lineage>
</organism>
<evidence type="ECO:0000313" key="2">
    <source>
        <dbReference type="EMBL" id="WIT12814.1"/>
    </source>
</evidence>
<dbReference type="RefSeq" id="WP_285233915.1">
    <property type="nucleotide sequence ID" value="NZ_CP116346.1"/>
</dbReference>
<dbReference type="Pfam" id="PF12697">
    <property type="entry name" value="Abhydrolase_6"/>
    <property type="match status" value="1"/>
</dbReference>
<dbReference type="Proteomes" id="UP001177769">
    <property type="component" value="Chromosome"/>
</dbReference>
<keyword evidence="3" id="KW-1185">Reference proteome</keyword>
<dbReference type="InterPro" id="IPR000073">
    <property type="entry name" value="AB_hydrolase_1"/>
</dbReference>